<evidence type="ECO:0000313" key="5">
    <source>
        <dbReference type="Proteomes" id="UP000318578"/>
    </source>
</evidence>
<dbReference type="SUPFAM" id="SSF51735">
    <property type="entry name" value="NAD(P)-binding Rossmann-fold domains"/>
    <property type="match status" value="1"/>
</dbReference>
<dbReference type="OrthoDB" id="286404at2"/>
<organism evidence="4 5">
    <name type="scientific">Amycolatopsis acidiphila</name>
    <dbReference type="NCBI Taxonomy" id="715473"/>
    <lineage>
        <taxon>Bacteria</taxon>
        <taxon>Bacillati</taxon>
        <taxon>Actinomycetota</taxon>
        <taxon>Actinomycetes</taxon>
        <taxon>Pseudonocardiales</taxon>
        <taxon>Pseudonocardiaceae</taxon>
        <taxon>Amycolatopsis</taxon>
    </lineage>
</organism>
<gene>
    <name evidence="4" type="ORF">FNH06_16755</name>
</gene>
<dbReference type="RefSeq" id="WP_144639384.1">
    <property type="nucleotide sequence ID" value="NZ_BNAX01000008.1"/>
</dbReference>
<dbReference type="Pfam" id="PF13561">
    <property type="entry name" value="adh_short_C2"/>
    <property type="match status" value="1"/>
</dbReference>
<dbReference type="InterPro" id="IPR020904">
    <property type="entry name" value="Sc_DH/Rdtase_CS"/>
</dbReference>
<dbReference type="Gene3D" id="3.40.50.720">
    <property type="entry name" value="NAD(P)-binding Rossmann-like Domain"/>
    <property type="match status" value="1"/>
</dbReference>
<keyword evidence="2" id="KW-0560">Oxidoreductase</keyword>
<dbReference type="PANTHER" id="PTHR42879:SF2">
    <property type="entry name" value="3-OXOACYL-[ACYL-CARRIER-PROTEIN] REDUCTASE FABG"/>
    <property type="match status" value="1"/>
</dbReference>
<dbReference type="PRINTS" id="PR00081">
    <property type="entry name" value="GDHRDH"/>
</dbReference>
<dbReference type="InterPro" id="IPR050259">
    <property type="entry name" value="SDR"/>
</dbReference>
<reference evidence="4 5" key="1">
    <citation type="submission" date="2019-07" db="EMBL/GenBank/DDBJ databases">
        <title>New species of Amycolatopsis and Streptomyces.</title>
        <authorList>
            <person name="Duangmal K."/>
            <person name="Teo W.F.A."/>
            <person name="Lipun K."/>
        </authorList>
    </citation>
    <scope>NUCLEOTIDE SEQUENCE [LARGE SCALE GENOMIC DNA]</scope>
    <source>
        <strain evidence="4 5">JCM 30562</strain>
    </source>
</reference>
<dbReference type="GO" id="GO:0032787">
    <property type="term" value="P:monocarboxylic acid metabolic process"/>
    <property type="evidence" value="ECO:0007669"/>
    <property type="project" value="UniProtKB-ARBA"/>
</dbReference>
<evidence type="ECO:0000259" key="3">
    <source>
        <dbReference type="SMART" id="SM00822"/>
    </source>
</evidence>
<dbReference type="InterPro" id="IPR036291">
    <property type="entry name" value="NAD(P)-bd_dom_sf"/>
</dbReference>
<keyword evidence="5" id="KW-1185">Reference proteome</keyword>
<protein>
    <submittedName>
        <fullName evidence="4">SDR family oxidoreductase</fullName>
    </submittedName>
</protein>
<dbReference type="EMBL" id="VJZA01000026">
    <property type="protein sequence ID" value="TVT21435.1"/>
    <property type="molecule type" value="Genomic_DNA"/>
</dbReference>
<evidence type="ECO:0000256" key="1">
    <source>
        <dbReference type="ARBA" id="ARBA00006484"/>
    </source>
</evidence>
<name>A0A558AB09_9PSEU</name>
<dbReference type="Proteomes" id="UP000318578">
    <property type="component" value="Unassembled WGS sequence"/>
</dbReference>
<dbReference type="AlphaFoldDB" id="A0A558AB09"/>
<comment type="similarity">
    <text evidence="1">Belongs to the short-chain dehydrogenases/reductases (SDR) family.</text>
</comment>
<dbReference type="PRINTS" id="PR00080">
    <property type="entry name" value="SDRFAMILY"/>
</dbReference>
<dbReference type="InterPro" id="IPR057326">
    <property type="entry name" value="KR_dom"/>
</dbReference>
<comment type="caution">
    <text evidence="4">The sequence shown here is derived from an EMBL/GenBank/DDBJ whole genome shotgun (WGS) entry which is preliminary data.</text>
</comment>
<accession>A0A558AB09</accession>
<dbReference type="PROSITE" id="PS00061">
    <property type="entry name" value="ADH_SHORT"/>
    <property type="match status" value="1"/>
</dbReference>
<dbReference type="PANTHER" id="PTHR42879">
    <property type="entry name" value="3-OXOACYL-(ACYL-CARRIER-PROTEIN) REDUCTASE"/>
    <property type="match status" value="1"/>
</dbReference>
<dbReference type="SMART" id="SM00822">
    <property type="entry name" value="PKS_KR"/>
    <property type="match status" value="1"/>
</dbReference>
<dbReference type="InterPro" id="IPR002347">
    <property type="entry name" value="SDR_fam"/>
</dbReference>
<dbReference type="GO" id="GO:0016491">
    <property type="term" value="F:oxidoreductase activity"/>
    <property type="evidence" value="ECO:0007669"/>
    <property type="project" value="UniProtKB-KW"/>
</dbReference>
<feature type="domain" description="Ketoreductase" evidence="3">
    <location>
        <begin position="7"/>
        <end position="187"/>
    </location>
</feature>
<proteinExistence type="inferred from homology"/>
<evidence type="ECO:0000313" key="4">
    <source>
        <dbReference type="EMBL" id="TVT21435.1"/>
    </source>
</evidence>
<evidence type="ECO:0000256" key="2">
    <source>
        <dbReference type="ARBA" id="ARBA00023002"/>
    </source>
</evidence>
<sequence>MPEFDGRVALVTGGGKGIGRAISLELARRGADVAINYRADADAAAETAEEIRGLGRRTLLVPADITDADAAEAMVTAVRAGLGPVGLLVNNAAYTRLMPPDELGLRAWRRIFAANVDAAFQITWLVKEDMREHGGGAVVNISSTSSLKPDPATIAYGASKAALNAFTASAALALVGDGIRINAVAPGFTRTPRVATVDPATQAAMLAGVPMGRLAEAGEIAAVVVFLLSEQASYVTGQVVSVAGGS</sequence>
<dbReference type="FunFam" id="3.40.50.720:FF:000084">
    <property type="entry name" value="Short-chain dehydrogenase reductase"/>
    <property type="match status" value="1"/>
</dbReference>